<keyword evidence="2" id="KW-0378">Hydrolase</keyword>
<accession>A0ABW7GW29</accession>
<comment type="caution">
    <text evidence="3">The sequence shown here is derived from an EMBL/GenBank/DDBJ whole genome shotgun (WGS) entry which is preliminary data.</text>
</comment>
<evidence type="ECO:0000256" key="1">
    <source>
        <dbReference type="ARBA" id="ARBA00022500"/>
    </source>
</evidence>
<evidence type="ECO:0000256" key="2">
    <source>
        <dbReference type="ARBA" id="ARBA00022801"/>
    </source>
</evidence>
<proteinExistence type="predicted"/>
<reference evidence="3 4" key="1">
    <citation type="submission" date="2024-08" db="EMBL/GenBank/DDBJ databases">
        <authorList>
            <person name="Lu H."/>
        </authorList>
    </citation>
    <scope>NUCLEOTIDE SEQUENCE [LARGE SCALE GENOMIC DNA]</scope>
    <source>
        <strain evidence="3 4">BYS87W</strain>
    </source>
</reference>
<protein>
    <submittedName>
        <fullName evidence="3">Chemotaxis protein CheD</fullName>
    </submittedName>
</protein>
<dbReference type="PANTHER" id="PTHR35147:SF1">
    <property type="entry name" value="CHEMORECEPTOR GLUTAMINE DEAMIDASE CHED-RELATED"/>
    <property type="match status" value="1"/>
</dbReference>
<evidence type="ECO:0000313" key="4">
    <source>
        <dbReference type="Proteomes" id="UP001606303"/>
    </source>
</evidence>
<dbReference type="InterPro" id="IPR005659">
    <property type="entry name" value="Chemorcpt_Glu_NH3ase_CheD"/>
</dbReference>
<dbReference type="RefSeq" id="WP_394382348.1">
    <property type="nucleotide sequence ID" value="NZ_JBIGIB010000001.1"/>
</dbReference>
<keyword evidence="4" id="KW-1185">Reference proteome</keyword>
<dbReference type="Gene3D" id="3.30.1330.200">
    <property type="match status" value="1"/>
</dbReference>
<gene>
    <name evidence="3" type="ORF">ACG01O_06150</name>
</gene>
<keyword evidence="1" id="KW-0145">Chemotaxis</keyword>
<name>A0ABW7GW29_9BURK</name>
<dbReference type="Pfam" id="PF03975">
    <property type="entry name" value="CheD"/>
    <property type="match status" value="1"/>
</dbReference>
<sequence length="168" mass="17629">MQPLTVTLHPGDVACVGRGDRMETLLGSCVAILLTDPRRTVGAMCHVVHAGAPNGAPARETAYGDVALATMGQYLRERGIDPHQCLAWVYGGGNMFPGQIGDTAAEGNVGAANFEWALGALHRAGIRVLGVALGGHAYRKLRWTVGPDAPEVETVLMARPPLPQVSTP</sequence>
<dbReference type="CDD" id="cd16352">
    <property type="entry name" value="CheD"/>
    <property type="match status" value="1"/>
</dbReference>
<dbReference type="Proteomes" id="UP001606303">
    <property type="component" value="Unassembled WGS sequence"/>
</dbReference>
<dbReference type="InterPro" id="IPR011324">
    <property type="entry name" value="Cytotoxic_necrot_fac-like_cat"/>
</dbReference>
<dbReference type="PANTHER" id="PTHR35147">
    <property type="entry name" value="CHEMORECEPTOR GLUTAMINE DEAMIDASE CHED-RELATED"/>
    <property type="match status" value="1"/>
</dbReference>
<dbReference type="InterPro" id="IPR038592">
    <property type="entry name" value="CheD-like_sf"/>
</dbReference>
<dbReference type="SUPFAM" id="SSF64438">
    <property type="entry name" value="CNF1/YfiH-like putative cysteine hydrolases"/>
    <property type="match status" value="1"/>
</dbReference>
<evidence type="ECO:0000313" key="3">
    <source>
        <dbReference type="EMBL" id="MFG6466183.1"/>
    </source>
</evidence>
<dbReference type="EMBL" id="JBIGIB010000001">
    <property type="protein sequence ID" value="MFG6466183.1"/>
    <property type="molecule type" value="Genomic_DNA"/>
</dbReference>
<organism evidence="3 4">
    <name type="scientific">Pelomonas baiyunensis</name>
    <dbReference type="NCBI Taxonomy" id="3299026"/>
    <lineage>
        <taxon>Bacteria</taxon>
        <taxon>Pseudomonadati</taxon>
        <taxon>Pseudomonadota</taxon>
        <taxon>Betaproteobacteria</taxon>
        <taxon>Burkholderiales</taxon>
        <taxon>Sphaerotilaceae</taxon>
        <taxon>Roseateles</taxon>
    </lineage>
</organism>